<reference evidence="3" key="3">
    <citation type="submission" date="2017-03" db="EMBL/GenBank/DDBJ databases">
        <authorList>
            <person name="Afonso C.L."/>
            <person name="Miller P.J."/>
            <person name="Scott M.A."/>
            <person name="Spackman E."/>
            <person name="Goraichik I."/>
            <person name="Dimitrov K.M."/>
            <person name="Suarez D.L."/>
            <person name="Swayne D.E."/>
        </authorList>
    </citation>
    <scope>NUCLEOTIDE SEQUENCE</scope>
    <source>
        <strain evidence="3">Zdho120</strain>
    </source>
</reference>
<evidence type="ECO:0000313" key="3">
    <source>
        <dbReference type="EMBL" id="OWZ06886.1"/>
    </source>
</evidence>
<accession>A0A225VMZ5</accession>
<reference evidence="4" key="2">
    <citation type="submission" date="2017-03" db="EMBL/GenBank/DDBJ databases">
        <title>Phytopthora megakarya and P. palmivora, two closely related causual agents of cacao black pod achieved similar genome size and gene model numbers by different mechanisms.</title>
        <authorList>
            <person name="Ali S."/>
            <person name="Shao J."/>
            <person name="Larry D.J."/>
            <person name="Kronmiller B."/>
            <person name="Shen D."/>
            <person name="Strem M.D."/>
            <person name="Melnick R.L."/>
            <person name="Guiltinan M.J."/>
            <person name="Tyler B.M."/>
            <person name="Meinhardt L.W."/>
            <person name="Bailey B.A."/>
        </authorList>
    </citation>
    <scope>NUCLEOTIDE SEQUENCE [LARGE SCALE GENOMIC DNA]</scope>
    <source>
        <strain evidence="4">zdho120</strain>
    </source>
</reference>
<dbReference type="EMBL" id="NBNE01003777">
    <property type="protein sequence ID" value="OWZ06885.1"/>
    <property type="molecule type" value="Genomic_DNA"/>
</dbReference>
<dbReference type="EMBL" id="NBNE01003777">
    <property type="protein sequence ID" value="OWZ06886.1"/>
    <property type="molecule type" value="Genomic_DNA"/>
</dbReference>
<evidence type="ECO:0000313" key="2">
    <source>
        <dbReference type="EMBL" id="OWZ06885.1"/>
    </source>
</evidence>
<organism evidence="3 4">
    <name type="scientific">Phytophthora megakarya</name>
    <dbReference type="NCBI Taxonomy" id="4795"/>
    <lineage>
        <taxon>Eukaryota</taxon>
        <taxon>Sar</taxon>
        <taxon>Stramenopiles</taxon>
        <taxon>Oomycota</taxon>
        <taxon>Peronosporomycetes</taxon>
        <taxon>Peronosporales</taxon>
        <taxon>Peronosporaceae</taxon>
        <taxon>Phytophthora</taxon>
    </lineage>
</organism>
<sequence>MFAARMSGEVGERWWLNSRLPDFGTLKRRFYNRFIRLTNEQLLQRLFDAVQDSNELVDDWGRRVTRYCDEALLFNEKMRFQMFVNGLRSERVRRFLDCVPERSIEMACEWVLAKGFNLPEREDEMVRPRVRGCEQDASGRGGRNGRNGIRDCGAEDSLSKRIGGLAEKIEAMRLDTQWFMKEELRLGQGLRRYMYSDDERIQSDEPGENEQAYDGGRDCAYWDGPKCDEDRDYPYWDDQESVLDSGNSYWDGDQSLDDCGGTYGDDNSNSEVLEEPGWNSDTQGMHGGYSVENAVEEVYYEDEMNEEIAAGYYEFERTVEPRLREFAELDVHVEPVTTAGRQRENSTVGLPVTRSVKSKTIEGQESVDNHGKWRSSDAESSARMLGEAEKSEVGKATGNGKAAAWERLSIEQGGPVCGNATVAEGISTDESDCFDTVVTVIPCRDGSGEAYLESYKNGSGVSAVDYVPLVKKIVICGDYGMGYTQHAGLVYYDEVCDPFSSEGWNCVEVVPVIKNWGRTPPERDKLESVW</sequence>
<evidence type="ECO:0008006" key="5">
    <source>
        <dbReference type="Google" id="ProtNLM"/>
    </source>
</evidence>
<dbReference type="AlphaFoldDB" id="A0A225VMZ5"/>
<reference evidence="3" key="1">
    <citation type="journal article" date="2017" name="Genome Biol. Evol.">
        <title>Phytophthora megakarya and P. palmivora, closely related causal agents of cacao black pod rot, underwent increases in genome sizes and gene numbers by different mechanisms.</title>
        <authorList>
            <person name="Ali S.S."/>
            <person name="Shao J."/>
            <person name="Lary D.J."/>
            <person name="Kronmiller B."/>
            <person name="Shen D."/>
            <person name="Strem M.D."/>
            <person name="Amoako-Attah I."/>
            <person name="Akrofi A.Y."/>
            <person name="Begoude B.A."/>
            <person name="Ten Hoopen G.M."/>
            <person name="Coulibaly K."/>
            <person name="Kebe B.I."/>
            <person name="Melnick R.L."/>
            <person name="Guiltinan M.J."/>
            <person name="Tyler B.M."/>
            <person name="Meinhardt L.W."/>
            <person name="Bailey B.A."/>
        </authorList>
    </citation>
    <scope>NUCLEOTIDE SEQUENCE</scope>
    <source>
        <strain evidence="3">Zdho120</strain>
    </source>
</reference>
<dbReference type="OrthoDB" id="136261at2759"/>
<feature type="region of interest" description="Disordered" evidence="1">
    <location>
        <begin position="260"/>
        <end position="286"/>
    </location>
</feature>
<proteinExistence type="predicted"/>
<name>A0A225VMZ5_9STRA</name>
<feature type="region of interest" description="Disordered" evidence="1">
    <location>
        <begin position="360"/>
        <end position="396"/>
    </location>
</feature>
<feature type="compositionally biased region" description="Basic and acidic residues" evidence="1">
    <location>
        <begin position="360"/>
        <end position="377"/>
    </location>
</feature>
<dbReference type="Proteomes" id="UP000198211">
    <property type="component" value="Unassembled WGS sequence"/>
</dbReference>
<evidence type="ECO:0000313" key="4">
    <source>
        <dbReference type="Proteomes" id="UP000198211"/>
    </source>
</evidence>
<protein>
    <recommendedName>
        <fullName evidence="5">Retrotransposon gag domain-containing protein</fullName>
    </recommendedName>
</protein>
<evidence type="ECO:0000256" key="1">
    <source>
        <dbReference type="SAM" id="MobiDB-lite"/>
    </source>
</evidence>
<gene>
    <name evidence="2" type="ORF">PHMEG_00020799</name>
    <name evidence="3" type="ORF">PHMEG_00020800</name>
</gene>
<comment type="caution">
    <text evidence="3">The sequence shown here is derived from an EMBL/GenBank/DDBJ whole genome shotgun (WGS) entry which is preliminary data.</text>
</comment>
<keyword evidence="4" id="KW-1185">Reference proteome</keyword>